<dbReference type="AlphaFoldDB" id="A0A2J6WDU9"/>
<dbReference type="GO" id="GO:0016491">
    <property type="term" value="F:oxidoreductase activity"/>
    <property type="evidence" value="ECO:0007669"/>
    <property type="project" value="InterPro"/>
</dbReference>
<evidence type="ECO:0000256" key="4">
    <source>
        <dbReference type="ARBA" id="ARBA00022827"/>
    </source>
</evidence>
<evidence type="ECO:0000313" key="7">
    <source>
        <dbReference type="EMBL" id="PMP66933.1"/>
    </source>
</evidence>
<keyword evidence="3" id="KW-0285">Flavoprotein</keyword>
<accession>A0A2J6WDU9</accession>
<name>A0A2J6WDU9_9BACT</name>
<evidence type="ECO:0000256" key="3">
    <source>
        <dbReference type="ARBA" id="ARBA00022630"/>
    </source>
</evidence>
<dbReference type="InterPro" id="IPR050260">
    <property type="entry name" value="FAD-bd_OxRdtase"/>
</dbReference>
<keyword evidence="4" id="KW-0274">FAD</keyword>
<feature type="domain" description="FAD/NAD(P)-binding" evidence="5">
    <location>
        <begin position="3"/>
        <end position="294"/>
    </location>
</feature>
<dbReference type="InterPro" id="IPR036188">
    <property type="entry name" value="FAD/NAD-bd_sf"/>
</dbReference>
<dbReference type="PANTHER" id="PTHR43429:SF3">
    <property type="entry name" value="NITRITE REDUCTASE [NAD(P)H]"/>
    <property type="match status" value="1"/>
</dbReference>
<protein>
    <submittedName>
        <fullName evidence="7">NAD(P)/FAD-dependent oxidoreductase</fullName>
    </submittedName>
</protein>
<dbReference type="PRINTS" id="PR00411">
    <property type="entry name" value="PNDRDTASEI"/>
</dbReference>
<dbReference type="Gene3D" id="3.30.390.30">
    <property type="match status" value="1"/>
</dbReference>
<comment type="similarity">
    <text evidence="2">Belongs to the FAD-dependent oxidoreductase family.</text>
</comment>
<evidence type="ECO:0000256" key="2">
    <source>
        <dbReference type="ARBA" id="ARBA00006442"/>
    </source>
</evidence>
<reference evidence="7 8" key="1">
    <citation type="submission" date="2018-01" db="EMBL/GenBank/DDBJ databases">
        <title>Metagenomic assembled genomes from two thermal pools in the Uzon Caldera, Kamchatka, Russia.</title>
        <authorList>
            <person name="Wilkins L."/>
            <person name="Ettinger C."/>
        </authorList>
    </citation>
    <scope>NUCLEOTIDE SEQUENCE [LARGE SCALE GENOMIC DNA]</scope>
    <source>
        <strain evidence="7">ZAV-07</strain>
    </source>
</reference>
<dbReference type="PRINTS" id="PR00368">
    <property type="entry name" value="FADPNR"/>
</dbReference>
<evidence type="ECO:0000259" key="6">
    <source>
        <dbReference type="Pfam" id="PF18267"/>
    </source>
</evidence>
<dbReference type="InterPro" id="IPR023753">
    <property type="entry name" value="FAD/NAD-binding_dom"/>
</dbReference>
<sequence>MIYAIIGLGVAGVTAAKIIRQLDPKGEIHIFSDEPTLYYPRPKLFEVIREEIKARDLYFYDSMWYEERDIKLHLGVKIRKIDPKEHLLYLDMGGSVAYDKLLIANGASSFVPPIDGVYTEGVFTLRNLNDAFKIRRHSFLIGNGKPTAVIGGGVLGLEAAYSFLKNKLKPVVVEGAPYLLPRQLDEEGSKILKGILMSWGIGVLENAKVERIEGNTNVEKVVLADGTVVPAEMVLLSTGIRPNTSLLELSKLPFNRGAIVDSYMQVAEDIFAAGDIAEFNGTIYGIIPPAIEQATIAATNMVKDRSLEYKGSVPSNTLKVVGLDLTSVGLVNPKEDGYEVIRASDESSHKYRKIVLKDNKVVGIIILGIKEANIANKLVNKKVDVTQYKDKLGDINFSLKEISA</sequence>
<dbReference type="InterPro" id="IPR016156">
    <property type="entry name" value="FAD/NAD-linked_Rdtase_dimer_sf"/>
</dbReference>
<evidence type="ECO:0000259" key="5">
    <source>
        <dbReference type="Pfam" id="PF07992"/>
    </source>
</evidence>
<evidence type="ECO:0000256" key="1">
    <source>
        <dbReference type="ARBA" id="ARBA00001974"/>
    </source>
</evidence>
<dbReference type="Pfam" id="PF07992">
    <property type="entry name" value="Pyr_redox_2"/>
    <property type="match status" value="1"/>
</dbReference>
<proteinExistence type="inferred from homology"/>
<dbReference type="Proteomes" id="UP000237040">
    <property type="component" value="Unassembled WGS sequence"/>
</dbReference>
<organism evidence="7 8">
    <name type="scientific">Caldisericum exile</name>
    <dbReference type="NCBI Taxonomy" id="693075"/>
    <lineage>
        <taxon>Bacteria</taxon>
        <taxon>Pseudomonadati</taxon>
        <taxon>Caldisericota/Cryosericota group</taxon>
        <taxon>Caldisericota</taxon>
        <taxon>Caldisericia</taxon>
        <taxon>Caldisericales</taxon>
        <taxon>Caldisericaceae</taxon>
        <taxon>Caldisericum</taxon>
    </lineage>
</organism>
<dbReference type="SUPFAM" id="SSF51905">
    <property type="entry name" value="FAD/NAD(P)-binding domain"/>
    <property type="match status" value="2"/>
</dbReference>
<feature type="domain" description="NADH-rubredoxin oxidoreductase C-terminal" evidence="6">
    <location>
        <begin position="314"/>
        <end position="382"/>
    </location>
</feature>
<gene>
    <name evidence="7" type="ORF">C0189_04285</name>
</gene>
<dbReference type="EMBL" id="PNIL01000061">
    <property type="protein sequence ID" value="PMP66933.1"/>
    <property type="molecule type" value="Genomic_DNA"/>
</dbReference>
<dbReference type="InterPro" id="IPR041575">
    <property type="entry name" value="Rubredoxin_C"/>
</dbReference>
<evidence type="ECO:0000313" key="8">
    <source>
        <dbReference type="Proteomes" id="UP000237040"/>
    </source>
</evidence>
<dbReference type="Pfam" id="PF18267">
    <property type="entry name" value="Rubredoxin_C"/>
    <property type="match status" value="1"/>
</dbReference>
<comment type="cofactor">
    <cofactor evidence="1">
        <name>FAD</name>
        <dbReference type="ChEBI" id="CHEBI:57692"/>
    </cofactor>
</comment>
<comment type="caution">
    <text evidence="7">The sequence shown here is derived from an EMBL/GenBank/DDBJ whole genome shotgun (WGS) entry which is preliminary data.</text>
</comment>
<dbReference type="Gene3D" id="3.50.50.60">
    <property type="entry name" value="FAD/NAD(P)-binding domain"/>
    <property type="match status" value="2"/>
</dbReference>
<dbReference type="PANTHER" id="PTHR43429">
    <property type="entry name" value="PYRIDINE NUCLEOTIDE-DISULFIDE OXIDOREDUCTASE DOMAIN-CONTAINING"/>
    <property type="match status" value="1"/>
</dbReference>